<evidence type="ECO:0000313" key="2">
    <source>
        <dbReference type="Proteomes" id="UP000774326"/>
    </source>
</evidence>
<keyword evidence="2" id="KW-1185">Reference proteome</keyword>
<dbReference type="AlphaFoldDB" id="A0A9P8TKU8"/>
<dbReference type="Proteomes" id="UP000774326">
    <property type="component" value="Unassembled WGS sequence"/>
</dbReference>
<sequence>MLCCDGLLEDCNDEAEEEEDNLAGELKGSKSNPLLSRALRTATGVEVLLLEEASSLSSRLGVEAVETLLLCSVGCDNWLDEGEAVVLRRLFSVEILLELLDFLGVELIFIRVGGWLSVKGIRIRFSGFCKDWLLY</sequence>
<organism evidence="1 2">
    <name type="scientific">Wickerhamomyces pijperi</name>
    <name type="common">Yeast</name>
    <name type="synonym">Pichia pijperi</name>
    <dbReference type="NCBI Taxonomy" id="599730"/>
    <lineage>
        <taxon>Eukaryota</taxon>
        <taxon>Fungi</taxon>
        <taxon>Dikarya</taxon>
        <taxon>Ascomycota</taxon>
        <taxon>Saccharomycotina</taxon>
        <taxon>Saccharomycetes</taxon>
        <taxon>Phaffomycetales</taxon>
        <taxon>Wickerhamomycetaceae</taxon>
        <taxon>Wickerhamomyces</taxon>
    </lineage>
</organism>
<proteinExistence type="predicted"/>
<evidence type="ECO:0000313" key="1">
    <source>
        <dbReference type="EMBL" id="KAH3682011.1"/>
    </source>
</evidence>
<accession>A0A9P8TKU8</accession>
<protein>
    <submittedName>
        <fullName evidence="1">Uncharacterized protein</fullName>
    </submittedName>
</protein>
<gene>
    <name evidence="1" type="ORF">WICPIJ_007025</name>
</gene>
<comment type="caution">
    <text evidence="1">The sequence shown here is derived from an EMBL/GenBank/DDBJ whole genome shotgun (WGS) entry which is preliminary data.</text>
</comment>
<name>A0A9P8TKU8_WICPI</name>
<dbReference type="EMBL" id="JAEUBG010004062">
    <property type="protein sequence ID" value="KAH3682011.1"/>
    <property type="molecule type" value="Genomic_DNA"/>
</dbReference>
<reference evidence="1" key="2">
    <citation type="submission" date="2021-01" db="EMBL/GenBank/DDBJ databases">
        <authorList>
            <person name="Schikora-Tamarit M.A."/>
        </authorList>
    </citation>
    <scope>NUCLEOTIDE SEQUENCE</scope>
    <source>
        <strain evidence="1">CBS2887</strain>
    </source>
</reference>
<reference evidence="1" key="1">
    <citation type="journal article" date="2021" name="Open Biol.">
        <title>Shared evolutionary footprints suggest mitochondrial oxidative damage underlies multiple complex I losses in fungi.</title>
        <authorList>
            <person name="Schikora-Tamarit M.A."/>
            <person name="Marcet-Houben M."/>
            <person name="Nosek J."/>
            <person name="Gabaldon T."/>
        </authorList>
    </citation>
    <scope>NUCLEOTIDE SEQUENCE</scope>
    <source>
        <strain evidence="1">CBS2887</strain>
    </source>
</reference>